<dbReference type="OrthoDB" id="1577640at2759"/>
<dbReference type="RefSeq" id="XP_024745395.1">
    <property type="nucleotide sequence ID" value="XM_024898368.1"/>
</dbReference>
<feature type="domain" description="Nucleoside phosphorylase" evidence="1">
    <location>
        <begin position="11"/>
        <end position="307"/>
    </location>
</feature>
<evidence type="ECO:0000259" key="1">
    <source>
        <dbReference type="Pfam" id="PF01048"/>
    </source>
</evidence>
<evidence type="ECO:0000313" key="3">
    <source>
        <dbReference type="Proteomes" id="UP000241546"/>
    </source>
</evidence>
<protein>
    <submittedName>
        <fullName evidence="2">Purine and uridine phosphorylase</fullName>
    </submittedName>
</protein>
<gene>
    <name evidence="2" type="ORF">BBK36DRAFT_61741</name>
</gene>
<accession>A0A2T4AYB5</accession>
<feature type="non-terminal residue" evidence="2">
    <location>
        <position position="312"/>
    </location>
</feature>
<dbReference type="PANTHER" id="PTHR46082">
    <property type="entry name" value="ATP/GTP-BINDING PROTEIN-RELATED"/>
    <property type="match status" value="1"/>
</dbReference>
<name>A0A2T4AYB5_9HYPO</name>
<dbReference type="Gene3D" id="3.40.50.1580">
    <property type="entry name" value="Nucleoside phosphorylase domain"/>
    <property type="match status" value="1"/>
</dbReference>
<reference evidence="3" key="1">
    <citation type="submission" date="2016-07" db="EMBL/GenBank/DDBJ databases">
        <title>Multiple horizontal gene transfer events from other fungi enriched the ability of initially mycotrophic Trichoderma (Ascomycota) to feed on dead plant biomass.</title>
        <authorList>
            <consortium name="DOE Joint Genome Institute"/>
            <person name="Atanasova L."/>
            <person name="Chenthamara K."/>
            <person name="Zhang J."/>
            <person name="Grujic M."/>
            <person name="Henrissat B."/>
            <person name="Kuo A."/>
            <person name="Aerts A."/>
            <person name="Salamov A."/>
            <person name="Lipzen A."/>
            <person name="Labutti K."/>
            <person name="Barry K."/>
            <person name="Miao Y."/>
            <person name="Rahimi M.J."/>
            <person name="Shen Q."/>
            <person name="Grigoriev I.V."/>
            <person name="Kubicek C.P."/>
            <person name="Druzhinina I.S."/>
        </authorList>
    </citation>
    <scope>NUCLEOTIDE SEQUENCE [LARGE SCALE GENOMIC DNA]</scope>
    <source>
        <strain evidence="3">TUCIM 6016</strain>
    </source>
</reference>
<dbReference type="InterPro" id="IPR035994">
    <property type="entry name" value="Nucleoside_phosphorylase_sf"/>
</dbReference>
<dbReference type="InterPro" id="IPR000845">
    <property type="entry name" value="Nucleoside_phosphorylase_d"/>
</dbReference>
<proteinExistence type="predicted"/>
<dbReference type="GO" id="GO:0003824">
    <property type="term" value="F:catalytic activity"/>
    <property type="evidence" value="ECO:0007669"/>
    <property type="project" value="InterPro"/>
</dbReference>
<dbReference type="PANTHER" id="PTHR46082:SF11">
    <property type="entry name" value="AAA+ ATPASE DOMAIN-CONTAINING PROTEIN-RELATED"/>
    <property type="match status" value="1"/>
</dbReference>
<dbReference type="GO" id="GO:0009116">
    <property type="term" value="P:nucleoside metabolic process"/>
    <property type="evidence" value="ECO:0007669"/>
    <property type="project" value="InterPro"/>
</dbReference>
<organism evidence="2 3">
    <name type="scientific">Trichoderma citrinoviride</name>
    <dbReference type="NCBI Taxonomy" id="58853"/>
    <lineage>
        <taxon>Eukaryota</taxon>
        <taxon>Fungi</taxon>
        <taxon>Dikarya</taxon>
        <taxon>Ascomycota</taxon>
        <taxon>Pezizomycotina</taxon>
        <taxon>Sordariomycetes</taxon>
        <taxon>Hypocreomycetidae</taxon>
        <taxon>Hypocreales</taxon>
        <taxon>Hypocreaceae</taxon>
        <taxon>Trichoderma</taxon>
    </lineage>
</organism>
<dbReference type="GeneID" id="36606486"/>
<dbReference type="AlphaFoldDB" id="A0A2T4AYB5"/>
<keyword evidence="3" id="KW-1185">Reference proteome</keyword>
<dbReference type="InterPro" id="IPR053137">
    <property type="entry name" value="NLR-like"/>
</dbReference>
<sequence length="312" mass="33787">MASRDDYLVGWVCALPVEVAAAKATLDHIHDILPPDQNSDDSNNYILGSVQGHNVVITYPTSGVYGETSVASVATQLHANFKSVRFTLMVGIGGGVPDSKEDIRLGDVVVSKSTAGWPGVVQYDVNGERAEKQEESNRGRAPDQPTPVLLTAMGKAETAAIFEESQMPKYMSEIVQQDPVTFAHPGPEQDVLFSPDYHHATIESEEDGCDHCDPDRIRPRQPRETQDPIVHYGPIVSSRHLIRHGASRDELANKQGALCLETEAAGLEDAAKYLIIRGICDYADSHSSKLWHAYAAAAAAACAKEVLSFIPA</sequence>
<dbReference type="Pfam" id="PF01048">
    <property type="entry name" value="PNP_UDP_1"/>
    <property type="match status" value="1"/>
</dbReference>
<evidence type="ECO:0000313" key="2">
    <source>
        <dbReference type="EMBL" id="PTB62075.1"/>
    </source>
</evidence>
<dbReference type="SUPFAM" id="SSF53167">
    <property type="entry name" value="Purine and uridine phosphorylases"/>
    <property type="match status" value="1"/>
</dbReference>
<dbReference type="Proteomes" id="UP000241546">
    <property type="component" value="Unassembled WGS sequence"/>
</dbReference>
<dbReference type="EMBL" id="KZ680225">
    <property type="protein sequence ID" value="PTB62075.1"/>
    <property type="molecule type" value="Genomic_DNA"/>
</dbReference>